<sequence length="229" mass="25006">MNRPSIAEIKNSLSDEKRIIEQDVWAIRYGIRPLSVYVAWLFIRLGVSCKQTVVLGLLLGLTGVFLIAVGSPQVMVAGAVLLIVGSLLDYVDGNIARATGTTDKLGAYLDLTSDNFMAAAVPIAVGLGTGNPLWGIVLALLYTYSTLSIMDGRQVFDDGKNVYRDQGWNLWRLAFVAGTNAQSLHLLVLLVFAVTGRMEWYLYAFTTIAACEIVAIIYRRLQAAKEKGT</sequence>
<dbReference type="EMBL" id="LAZR01003217">
    <property type="protein sequence ID" value="KKN20692.1"/>
    <property type="molecule type" value="Genomic_DNA"/>
</dbReference>
<dbReference type="InterPro" id="IPR000462">
    <property type="entry name" value="CDP-OH_P_trans"/>
</dbReference>
<keyword evidence="2" id="KW-0472">Membrane</keyword>
<protein>
    <recommendedName>
        <fullName evidence="4">CDP-alcohol phosphatidyltransferase</fullName>
    </recommendedName>
</protein>
<dbReference type="PROSITE" id="PS00379">
    <property type="entry name" value="CDP_ALCOHOL_P_TRANSF"/>
    <property type="match status" value="1"/>
</dbReference>
<dbReference type="GO" id="GO:0016780">
    <property type="term" value="F:phosphotransferase activity, for other substituted phosphate groups"/>
    <property type="evidence" value="ECO:0007669"/>
    <property type="project" value="InterPro"/>
</dbReference>
<name>A0A0F9P8F4_9ZZZZ</name>
<dbReference type="GO" id="GO:0008654">
    <property type="term" value="P:phospholipid biosynthetic process"/>
    <property type="evidence" value="ECO:0007669"/>
    <property type="project" value="InterPro"/>
</dbReference>
<feature type="transmembrane region" description="Helical" evidence="2">
    <location>
        <begin position="200"/>
        <end position="218"/>
    </location>
</feature>
<accession>A0A0F9P8F4</accession>
<feature type="transmembrane region" description="Helical" evidence="2">
    <location>
        <begin position="170"/>
        <end position="194"/>
    </location>
</feature>
<evidence type="ECO:0000256" key="2">
    <source>
        <dbReference type="SAM" id="Phobius"/>
    </source>
</evidence>
<dbReference type="InterPro" id="IPR048254">
    <property type="entry name" value="CDP_ALCOHOL_P_TRANSF_CS"/>
</dbReference>
<dbReference type="AlphaFoldDB" id="A0A0F9P8F4"/>
<keyword evidence="2" id="KW-0812">Transmembrane</keyword>
<dbReference type="Pfam" id="PF01066">
    <property type="entry name" value="CDP-OH_P_transf"/>
    <property type="match status" value="1"/>
</dbReference>
<comment type="caution">
    <text evidence="3">The sequence shown here is derived from an EMBL/GenBank/DDBJ whole genome shotgun (WGS) entry which is preliminary data.</text>
</comment>
<evidence type="ECO:0000313" key="3">
    <source>
        <dbReference type="EMBL" id="KKN20692.1"/>
    </source>
</evidence>
<dbReference type="InterPro" id="IPR043130">
    <property type="entry name" value="CDP-OH_PTrfase_TM_dom"/>
</dbReference>
<gene>
    <name evidence="3" type="ORF">LCGC14_0932990</name>
</gene>
<keyword evidence="1" id="KW-0808">Transferase</keyword>
<feature type="transmembrane region" description="Helical" evidence="2">
    <location>
        <begin position="52"/>
        <end position="69"/>
    </location>
</feature>
<organism evidence="3">
    <name type="scientific">marine sediment metagenome</name>
    <dbReference type="NCBI Taxonomy" id="412755"/>
    <lineage>
        <taxon>unclassified sequences</taxon>
        <taxon>metagenomes</taxon>
        <taxon>ecological metagenomes</taxon>
    </lineage>
</organism>
<evidence type="ECO:0008006" key="4">
    <source>
        <dbReference type="Google" id="ProtNLM"/>
    </source>
</evidence>
<keyword evidence="2" id="KW-1133">Transmembrane helix</keyword>
<proteinExistence type="predicted"/>
<dbReference type="GO" id="GO:0016020">
    <property type="term" value="C:membrane"/>
    <property type="evidence" value="ECO:0007669"/>
    <property type="project" value="InterPro"/>
</dbReference>
<dbReference type="Gene3D" id="1.20.120.1760">
    <property type="match status" value="1"/>
</dbReference>
<reference evidence="3" key="1">
    <citation type="journal article" date="2015" name="Nature">
        <title>Complex archaea that bridge the gap between prokaryotes and eukaryotes.</title>
        <authorList>
            <person name="Spang A."/>
            <person name="Saw J.H."/>
            <person name="Jorgensen S.L."/>
            <person name="Zaremba-Niedzwiedzka K."/>
            <person name="Martijn J."/>
            <person name="Lind A.E."/>
            <person name="van Eijk R."/>
            <person name="Schleper C."/>
            <person name="Guy L."/>
            <person name="Ettema T.J."/>
        </authorList>
    </citation>
    <scope>NUCLEOTIDE SEQUENCE</scope>
</reference>
<evidence type="ECO:0000256" key="1">
    <source>
        <dbReference type="ARBA" id="ARBA00022679"/>
    </source>
</evidence>